<dbReference type="SMART" id="SM00822">
    <property type="entry name" value="PKS_KR"/>
    <property type="match status" value="1"/>
</dbReference>
<comment type="caution">
    <text evidence="5">The sequence shown here is derived from an EMBL/GenBank/DDBJ whole genome shotgun (WGS) entry which is preliminary data.</text>
</comment>
<evidence type="ECO:0000259" key="4">
    <source>
        <dbReference type="SMART" id="SM00822"/>
    </source>
</evidence>
<dbReference type="SUPFAM" id="SSF51735">
    <property type="entry name" value="NAD(P)-binding Rossmann-fold domains"/>
    <property type="match status" value="1"/>
</dbReference>
<protein>
    <submittedName>
        <fullName evidence="5">SDR family NAD(P)-dependent oxidoreductase</fullName>
    </submittedName>
</protein>
<organism evidence="5 6">
    <name type="scientific">Halorubrum pallidum</name>
    <dbReference type="NCBI Taxonomy" id="1526114"/>
    <lineage>
        <taxon>Archaea</taxon>
        <taxon>Methanobacteriati</taxon>
        <taxon>Methanobacteriota</taxon>
        <taxon>Stenosarchaea group</taxon>
        <taxon>Halobacteria</taxon>
        <taxon>Halobacteriales</taxon>
        <taxon>Haloferacaceae</taxon>
        <taxon>Halorubrum</taxon>
    </lineage>
</organism>
<dbReference type="EMBL" id="JBHSWT010000047">
    <property type="protein sequence ID" value="MFC6770375.1"/>
    <property type="molecule type" value="Genomic_DNA"/>
</dbReference>
<dbReference type="AlphaFoldDB" id="A0ABD5T0P5"/>
<keyword evidence="6" id="KW-1185">Reference proteome</keyword>
<dbReference type="InterPro" id="IPR002347">
    <property type="entry name" value="SDR_fam"/>
</dbReference>
<dbReference type="PRINTS" id="PR00080">
    <property type="entry name" value="SDRFAMILY"/>
</dbReference>
<dbReference type="FunFam" id="3.40.50.720:FF:000173">
    <property type="entry name" value="3-oxoacyl-[acyl-carrier protein] reductase"/>
    <property type="match status" value="1"/>
</dbReference>
<evidence type="ECO:0000256" key="3">
    <source>
        <dbReference type="RuleBase" id="RU000363"/>
    </source>
</evidence>
<dbReference type="InterPro" id="IPR057326">
    <property type="entry name" value="KR_dom"/>
</dbReference>
<evidence type="ECO:0000313" key="5">
    <source>
        <dbReference type="EMBL" id="MFC6770375.1"/>
    </source>
</evidence>
<feature type="domain" description="Ketoreductase" evidence="4">
    <location>
        <begin position="14"/>
        <end position="194"/>
    </location>
</feature>
<dbReference type="Pfam" id="PF00106">
    <property type="entry name" value="adh_short"/>
    <property type="match status" value="1"/>
</dbReference>
<evidence type="ECO:0000256" key="2">
    <source>
        <dbReference type="ARBA" id="ARBA00023002"/>
    </source>
</evidence>
<evidence type="ECO:0000313" key="6">
    <source>
        <dbReference type="Proteomes" id="UP001596274"/>
    </source>
</evidence>
<dbReference type="GO" id="GO:0016616">
    <property type="term" value="F:oxidoreductase activity, acting on the CH-OH group of donors, NAD or NADP as acceptor"/>
    <property type="evidence" value="ECO:0007669"/>
    <property type="project" value="UniProtKB-ARBA"/>
</dbReference>
<dbReference type="InterPro" id="IPR020904">
    <property type="entry name" value="Sc_DH/Rdtase_CS"/>
</dbReference>
<sequence>MADDSEPTGKFAGDVAVVTGGTRGIGRAVAERFASLGAATVATYHEDTEAATETESALTAYDPPTDVERFDVGDLEAVCEAFDRITETFGRPTVLVNNAGQMDNGLVVRMDPEQWGSVIETNLTGTFYCTREATRRMLRGDGGRVVNVASVAGLRGWAGQANYAASKAGMIGFTRAVAQELGDRSIRVNAVAPGYVDTDLYAEHNLHDTDDVPVSEPEDVADVAEFLVSDAASAVNGSVYRVDEGLIG</sequence>
<name>A0ABD5T0P5_9EURY</name>
<dbReference type="PRINTS" id="PR00081">
    <property type="entry name" value="GDHRDH"/>
</dbReference>
<comment type="similarity">
    <text evidence="1 3">Belongs to the short-chain dehydrogenases/reductases (SDR) family.</text>
</comment>
<dbReference type="PROSITE" id="PS00061">
    <property type="entry name" value="ADH_SHORT"/>
    <property type="match status" value="1"/>
</dbReference>
<dbReference type="PANTHER" id="PTHR42760:SF135">
    <property type="entry name" value="BLL7886 PROTEIN"/>
    <property type="match status" value="1"/>
</dbReference>
<dbReference type="Proteomes" id="UP001596274">
    <property type="component" value="Unassembled WGS sequence"/>
</dbReference>
<gene>
    <name evidence="5" type="ORF">ACFQDD_02345</name>
</gene>
<reference evidence="5 6" key="1">
    <citation type="journal article" date="2019" name="Int. J. Syst. Evol. Microbiol.">
        <title>The Global Catalogue of Microorganisms (GCM) 10K type strain sequencing project: providing services to taxonomists for standard genome sequencing and annotation.</title>
        <authorList>
            <consortium name="The Broad Institute Genomics Platform"/>
            <consortium name="The Broad Institute Genome Sequencing Center for Infectious Disease"/>
            <person name="Wu L."/>
            <person name="Ma J."/>
        </authorList>
    </citation>
    <scope>NUCLEOTIDE SEQUENCE [LARGE SCALE GENOMIC DNA]</scope>
    <source>
        <strain evidence="5 6">PJ61</strain>
    </source>
</reference>
<proteinExistence type="inferred from homology"/>
<evidence type="ECO:0000256" key="1">
    <source>
        <dbReference type="ARBA" id="ARBA00006484"/>
    </source>
</evidence>
<accession>A0ABD5T0P5</accession>
<dbReference type="InterPro" id="IPR036291">
    <property type="entry name" value="NAD(P)-bd_dom_sf"/>
</dbReference>
<dbReference type="Gene3D" id="3.40.50.720">
    <property type="entry name" value="NAD(P)-binding Rossmann-like Domain"/>
    <property type="match status" value="1"/>
</dbReference>
<keyword evidence="2" id="KW-0560">Oxidoreductase</keyword>
<dbReference type="PANTHER" id="PTHR42760">
    <property type="entry name" value="SHORT-CHAIN DEHYDROGENASES/REDUCTASES FAMILY MEMBER"/>
    <property type="match status" value="1"/>
</dbReference>